<dbReference type="EnsemblPlants" id="KEH32967">
    <property type="protein sequence ID" value="KEH32967"/>
    <property type="gene ID" value="MTR_3g012140"/>
</dbReference>
<reference evidence="3" key="3">
    <citation type="submission" date="2015-04" db="UniProtKB">
        <authorList>
            <consortium name="EnsemblPlants"/>
        </authorList>
    </citation>
    <scope>IDENTIFICATION</scope>
    <source>
        <strain evidence="3">cv. Jemalong A17</strain>
    </source>
</reference>
<gene>
    <name evidence="1" type="ordered locus">MTR_3g012140</name>
    <name evidence="2" type="ORF">MtrunA17_Chr3g0081261</name>
</gene>
<reference evidence="2" key="5">
    <citation type="journal article" date="2018" name="Nat. Plants">
        <title>Whole-genome landscape of Medicago truncatula symbiotic genes.</title>
        <authorList>
            <person name="Pecrix Y."/>
            <person name="Gamas P."/>
            <person name="Carrere S."/>
        </authorList>
    </citation>
    <scope>NUCLEOTIDE SEQUENCE</scope>
    <source>
        <tissue evidence="2">Leaves</tissue>
    </source>
</reference>
<dbReference type="EMBL" id="PSQE01000003">
    <property type="protein sequence ID" value="RHN65566.1"/>
    <property type="molecule type" value="Genomic_DNA"/>
</dbReference>
<dbReference type="EMBL" id="CM001219">
    <property type="protein sequence ID" value="KEH32967.1"/>
    <property type="molecule type" value="Genomic_DNA"/>
</dbReference>
<evidence type="ECO:0000313" key="3">
    <source>
        <dbReference type="EnsemblPlants" id="KEH32967"/>
    </source>
</evidence>
<protein>
    <submittedName>
        <fullName evidence="1 3">Uncharacterized protein</fullName>
    </submittedName>
</protein>
<reference evidence="5" key="4">
    <citation type="journal article" date="2018" name="Nat. Plants">
        <title>Whole-genome landscape of Medicago truncatula symbiotic genes.</title>
        <authorList>
            <person name="Pecrix Y."/>
            <person name="Staton S.E."/>
            <person name="Sallet E."/>
            <person name="Lelandais-Briere C."/>
            <person name="Moreau S."/>
            <person name="Carrere S."/>
            <person name="Blein T."/>
            <person name="Jardinaud M.F."/>
            <person name="Latrasse D."/>
            <person name="Zouine M."/>
            <person name="Zahm M."/>
            <person name="Kreplak J."/>
            <person name="Mayjonade B."/>
            <person name="Satge C."/>
            <person name="Perez M."/>
            <person name="Cauet S."/>
            <person name="Marande W."/>
            <person name="Chantry-Darmon C."/>
            <person name="Lopez-Roques C."/>
            <person name="Bouchez O."/>
            <person name="Berard A."/>
            <person name="Debelle F."/>
            <person name="Munos S."/>
            <person name="Bendahmane A."/>
            <person name="Berges H."/>
            <person name="Niebel A."/>
            <person name="Buitink J."/>
            <person name="Frugier F."/>
            <person name="Benhamed M."/>
            <person name="Crespi M."/>
            <person name="Gouzy J."/>
            <person name="Gamas P."/>
        </authorList>
    </citation>
    <scope>NUCLEOTIDE SEQUENCE [LARGE SCALE GENOMIC DNA]</scope>
    <source>
        <strain evidence="5">cv. Jemalong A17</strain>
    </source>
</reference>
<dbReference type="Proteomes" id="UP000265566">
    <property type="component" value="Chromosome 3"/>
</dbReference>
<dbReference type="HOGENOM" id="CLU_180325_0_0_1"/>
<name>A0A072UTL4_MEDTR</name>
<organism evidence="1 4">
    <name type="scientific">Medicago truncatula</name>
    <name type="common">Barrel medic</name>
    <name type="synonym">Medicago tribuloides</name>
    <dbReference type="NCBI Taxonomy" id="3880"/>
    <lineage>
        <taxon>Eukaryota</taxon>
        <taxon>Viridiplantae</taxon>
        <taxon>Streptophyta</taxon>
        <taxon>Embryophyta</taxon>
        <taxon>Tracheophyta</taxon>
        <taxon>Spermatophyta</taxon>
        <taxon>Magnoliopsida</taxon>
        <taxon>eudicotyledons</taxon>
        <taxon>Gunneridae</taxon>
        <taxon>Pentapetalae</taxon>
        <taxon>rosids</taxon>
        <taxon>fabids</taxon>
        <taxon>Fabales</taxon>
        <taxon>Fabaceae</taxon>
        <taxon>Papilionoideae</taxon>
        <taxon>50 kb inversion clade</taxon>
        <taxon>NPAAA clade</taxon>
        <taxon>Hologalegina</taxon>
        <taxon>IRL clade</taxon>
        <taxon>Trifolieae</taxon>
        <taxon>Medicago</taxon>
    </lineage>
</organism>
<evidence type="ECO:0000313" key="1">
    <source>
        <dbReference type="EMBL" id="KEH32967.1"/>
    </source>
</evidence>
<dbReference type="AlphaFoldDB" id="A0A072UTL4"/>
<evidence type="ECO:0000313" key="2">
    <source>
        <dbReference type="EMBL" id="RHN65566.1"/>
    </source>
</evidence>
<proteinExistence type="predicted"/>
<reference evidence="1 4" key="2">
    <citation type="journal article" date="2014" name="BMC Genomics">
        <title>An improved genome release (version Mt4.0) for the model legume Medicago truncatula.</title>
        <authorList>
            <person name="Tang H."/>
            <person name="Krishnakumar V."/>
            <person name="Bidwell S."/>
            <person name="Rosen B."/>
            <person name="Chan A."/>
            <person name="Zhou S."/>
            <person name="Gentzbittel L."/>
            <person name="Childs K.L."/>
            <person name="Yandell M."/>
            <person name="Gundlach H."/>
            <person name="Mayer K.F."/>
            <person name="Schwartz D.C."/>
            <person name="Town C.D."/>
        </authorList>
    </citation>
    <scope>GENOME REANNOTATION</scope>
    <source>
        <strain evidence="1">A17</strain>
        <strain evidence="3 4">cv. Jemalong A17</strain>
    </source>
</reference>
<dbReference type="Proteomes" id="UP000002051">
    <property type="component" value="Chromosome 3"/>
</dbReference>
<reference evidence="1 4" key="1">
    <citation type="journal article" date="2011" name="Nature">
        <title>The Medicago genome provides insight into the evolution of rhizobial symbioses.</title>
        <authorList>
            <person name="Young N.D."/>
            <person name="Debelle F."/>
            <person name="Oldroyd G.E."/>
            <person name="Geurts R."/>
            <person name="Cannon S.B."/>
            <person name="Udvardi M.K."/>
            <person name="Benedito V.A."/>
            <person name="Mayer K.F."/>
            <person name="Gouzy J."/>
            <person name="Schoof H."/>
            <person name="Van de Peer Y."/>
            <person name="Proost S."/>
            <person name="Cook D.R."/>
            <person name="Meyers B.C."/>
            <person name="Spannagl M."/>
            <person name="Cheung F."/>
            <person name="De Mita S."/>
            <person name="Krishnakumar V."/>
            <person name="Gundlach H."/>
            <person name="Zhou S."/>
            <person name="Mudge J."/>
            <person name="Bharti A.K."/>
            <person name="Murray J.D."/>
            <person name="Naoumkina M.A."/>
            <person name="Rosen B."/>
            <person name="Silverstein K.A."/>
            <person name="Tang H."/>
            <person name="Rombauts S."/>
            <person name="Zhao P.X."/>
            <person name="Zhou P."/>
            <person name="Barbe V."/>
            <person name="Bardou P."/>
            <person name="Bechner M."/>
            <person name="Bellec A."/>
            <person name="Berger A."/>
            <person name="Berges H."/>
            <person name="Bidwell S."/>
            <person name="Bisseling T."/>
            <person name="Choisne N."/>
            <person name="Couloux A."/>
            <person name="Denny R."/>
            <person name="Deshpande S."/>
            <person name="Dai X."/>
            <person name="Doyle J.J."/>
            <person name="Dudez A.M."/>
            <person name="Farmer A.D."/>
            <person name="Fouteau S."/>
            <person name="Franken C."/>
            <person name="Gibelin C."/>
            <person name="Gish J."/>
            <person name="Goldstein S."/>
            <person name="Gonzalez A.J."/>
            <person name="Green P.J."/>
            <person name="Hallab A."/>
            <person name="Hartog M."/>
            <person name="Hua A."/>
            <person name="Humphray S.J."/>
            <person name="Jeong D.H."/>
            <person name="Jing Y."/>
            <person name="Jocker A."/>
            <person name="Kenton S.M."/>
            <person name="Kim D.J."/>
            <person name="Klee K."/>
            <person name="Lai H."/>
            <person name="Lang C."/>
            <person name="Lin S."/>
            <person name="Macmil S.L."/>
            <person name="Magdelenat G."/>
            <person name="Matthews L."/>
            <person name="McCorrison J."/>
            <person name="Monaghan E.L."/>
            <person name="Mun J.H."/>
            <person name="Najar F.Z."/>
            <person name="Nicholson C."/>
            <person name="Noirot C."/>
            <person name="O'Bleness M."/>
            <person name="Paule C.R."/>
            <person name="Poulain J."/>
            <person name="Prion F."/>
            <person name="Qin B."/>
            <person name="Qu C."/>
            <person name="Retzel E.F."/>
            <person name="Riddle C."/>
            <person name="Sallet E."/>
            <person name="Samain S."/>
            <person name="Samson N."/>
            <person name="Sanders I."/>
            <person name="Saurat O."/>
            <person name="Scarpelli C."/>
            <person name="Schiex T."/>
            <person name="Segurens B."/>
            <person name="Severin A.J."/>
            <person name="Sherrier D.J."/>
            <person name="Shi R."/>
            <person name="Sims S."/>
            <person name="Singer S.R."/>
            <person name="Sinharoy S."/>
            <person name="Sterck L."/>
            <person name="Viollet A."/>
            <person name="Wang B.B."/>
            <person name="Wang K."/>
            <person name="Wang M."/>
            <person name="Wang X."/>
            <person name="Warfsmann J."/>
            <person name="Weissenbach J."/>
            <person name="White D.D."/>
            <person name="White J.D."/>
            <person name="Wiley G.B."/>
            <person name="Wincker P."/>
            <person name="Xing Y."/>
            <person name="Yang L."/>
            <person name="Yao Z."/>
            <person name="Ying F."/>
            <person name="Zhai J."/>
            <person name="Zhou L."/>
            <person name="Zuber A."/>
            <person name="Denarie J."/>
            <person name="Dixon R.A."/>
            <person name="May G.D."/>
            <person name="Schwartz D.C."/>
            <person name="Rogers J."/>
            <person name="Quetier F."/>
            <person name="Town C.D."/>
            <person name="Roe B.A."/>
        </authorList>
    </citation>
    <scope>NUCLEOTIDE SEQUENCE [LARGE SCALE GENOMIC DNA]</scope>
    <source>
        <strain evidence="1">A17</strain>
        <strain evidence="3 4">cv. Jemalong A17</strain>
    </source>
</reference>
<evidence type="ECO:0000313" key="5">
    <source>
        <dbReference type="Proteomes" id="UP000265566"/>
    </source>
</evidence>
<dbReference type="Gramene" id="rna13416">
    <property type="protein sequence ID" value="RHN65566.1"/>
    <property type="gene ID" value="gene13416"/>
</dbReference>
<sequence>MGDNNNTLGMENDKGRSIREYVVFDLTSLHTSIVKSEVTTAQFEFKPIMFQMLRTIGQFSGVVIYDPYLHLNQFTEVAENFKIPCIEDDSFKLRLFPYFIT</sequence>
<accession>A0A072UTL4</accession>
<evidence type="ECO:0000313" key="4">
    <source>
        <dbReference type="Proteomes" id="UP000002051"/>
    </source>
</evidence>
<keyword evidence="4" id="KW-1185">Reference proteome</keyword>